<proteinExistence type="predicted"/>
<sequence length="60" mass="7531">MCLRRSYRHYDDAYKEWLVWLNSRWGHFNERVGRTRMPRWCHCGAWHLVVTRLPLSKDQR</sequence>
<comment type="caution">
    <text evidence="1">The sequence shown here is derived from an EMBL/GenBank/DDBJ whole genome shotgun (WGS) entry which is preliminary data.</text>
</comment>
<keyword evidence="2" id="KW-1185">Reference proteome</keyword>
<protein>
    <submittedName>
        <fullName evidence="1">Uncharacterized protein</fullName>
    </submittedName>
</protein>
<reference evidence="1" key="1">
    <citation type="submission" date="2022-06" db="EMBL/GenBank/DDBJ databases">
        <title>Genomic Encyclopedia of Archaeal and Bacterial Type Strains, Phase II (KMG-II): from individual species to whole genera.</title>
        <authorList>
            <person name="Goeker M."/>
        </authorList>
    </citation>
    <scope>NUCLEOTIDE SEQUENCE</scope>
    <source>
        <strain evidence="1">DSM 43935</strain>
    </source>
</reference>
<evidence type="ECO:0000313" key="2">
    <source>
        <dbReference type="Proteomes" id="UP001206128"/>
    </source>
</evidence>
<evidence type="ECO:0000313" key="1">
    <source>
        <dbReference type="EMBL" id="MCP2166861.1"/>
    </source>
</evidence>
<accession>A0AAE3GER0</accession>
<dbReference type="AlphaFoldDB" id="A0AAE3GER0"/>
<dbReference type="Proteomes" id="UP001206128">
    <property type="component" value="Unassembled WGS sequence"/>
</dbReference>
<dbReference type="EMBL" id="JAMTCK010000008">
    <property type="protein sequence ID" value="MCP2166861.1"/>
    <property type="molecule type" value="Genomic_DNA"/>
</dbReference>
<gene>
    <name evidence="1" type="ORF">LX83_003733</name>
</gene>
<organism evidence="1 2">
    <name type="scientific">Goodfellowiella coeruleoviolacea</name>
    <dbReference type="NCBI Taxonomy" id="334858"/>
    <lineage>
        <taxon>Bacteria</taxon>
        <taxon>Bacillati</taxon>
        <taxon>Actinomycetota</taxon>
        <taxon>Actinomycetes</taxon>
        <taxon>Pseudonocardiales</taxon>
        <taxon>Pseudonocardiaceae</taxon>
        <taxon>Goodfellowiella</taxon>
    </lineage>
</organism>
<name>A0AAE3GER0_9PSEU</name>